<dbReference type="Pfam" id="PF14035">
    <property type="entry name" value="YlzJ"/>
    <property type="match status" value="1"/>
</dbReference>
<gene>
    <name evidence="1" type="ORF">CDQ84_05055</name>
</gene>
<sequence>MILYSIVPWEIVFKNDDSSGSTFLEMEYIGEKVIVSPTQDNRYVINRIISTSPKAYLNPKLQPGVVIDRAMLDGRNL</sequence>
<proteinExistence type="predicted"/>
<evidence type="ECO:0000313" key="2">
    <source>
        <dbReference type="Proteomes" id="UP000236151"/>
    </source>
</evidence>
<dbReference type="Proteomes" id="UP000236151">
    <property type="component" value="Unassembled WGS sequence"/>
</dbReference>
<dbReference type="EMBL" id="NIOJ01000008">
    <property type="protein sequence ID" value="PNU00614.1"/>
    <property type="molecule type" value="Genomic_DNA"/>
</dbReference>
<dbReference type="InterPro" id="IPR025619">
    <property type="entry name" value="YlzJ"/>
</dbReference>
<comment type="caution">
    <text evidence="1">The sequence shown here is derived from an EMBL/GenBank/DDBJ whole genome shotgun (WGS) entry which is preliminary data.</text>
</comment>
<organism evidence="1 2">
    <name type="scientific">Clostridium thermosuccinogenes</name>
    <dbReference type="NCBI Taxonomy" id="84032"/>
    <lineage>
        <taxon>Bacteria</taxon>
        <taxon>Bacillati</taxon>
        <taxon>Bacillota</taxon>
        <taxon>Clostridia</taxon>
        <taxon>Eubacteriales</taxon>
        <taxon>Clostridiaceae</taxon>
        <taxon>Clostridium</taxon>
    </lineage>
</organism>
<reference evidence="1 2" key="1">
    <citation type="submission" date="2017-06" db="EMBL/GenBank/DDBJ databases">
        <title>Investigating the central metabolism of Clostridium thermosuccinogenes.</title>
        <authorList>
            <person name="Koendjbiharie J.G."/>
            <person name="van Kranenburg R."/>
        </authorList>
    </citation>
    <scope>NUCLEOTIDE SEQUENCE [LARGE SCALE GENOMIC DNA]</scope>
    <source>
        <strain evidence="1 2">DSM 5806</strain>
    </source>
</reference>
<dbReference type="KEGG" id="cthd:CDO33_07555"/>
<evidence type="ECO:0000313" key="1">
    <source>
        <dbReference type="EMBL" id="PNU00614.1"/>
    </source>
</evidence>
<name>A0A2K2FPD1_9CLOT</name>
<dbReference type="AlphaFoldDB" id="A0A2K2FPD1"/>
<protein>
    <submittedName>
        <fullName evidence="1">Uncharacterized protein</fullName>
    </submittedName>
</protein>
<dbReference type="RefSeq" id="WP_103080643.1">
    <property type="nucleotide sequence ID" value="NZ_CP021850.1"/>
</dbReference>
<dbReference type="OrthoDB" id="1683573at2"/>
<accession>A0A2K2FPD1</accession>
<keyword evidence="2" id="KW-1185">Reference proteome</keyword>